<comment type="caution">
    <text evidence="3">The sequence shown here is derived from an EMBL/GenBank/DDBJ whole genome shotgun (WGS) entry which is preliminary data.</text>
</comment>
<reference evidence="3 4" key="1">
    <citation type="submission" date="2023-01" db="EMBL/GenBank/DDBJ databases">
        <title>Analysis of 21 Apiospora genomes using comparative genomics revels a genus with tremendous synthesis potential of carbohydrate active enzymes and secondary metabolites.</title>
        <authorList>
            <person name="Sorensen T."/>
        </authorList>
    </citation>
    <scope>NUCLEOTIDE SEQUENCE [LARGE SCALE GENOMIC DNA]</scope>
    <source>
        <strain evidence="3 4">CBS 114990</strain>
    </source>
</reference>
<evidence type="ECO:0000256" key="1">
    <source>
        <dbReference type="PROSITE-ProRule" id="PRU00175"/>
    </source>
</evidence>
<proteinExistence type="predicted"/>
<keyword evidence="4" id="KW-1185">Reference proteome</keyword>
<gene>
    <name evidence="3" type="ORF">PG997_014351</name>
</gene>
<dbReference type="EMBL" id="JAQQWN010000010">
    <property type="protein sequence ID" value="KAK8062254.1"/>
    <property type="molecule type" value="Genomic_DNA"/>
</dbReference>
<evidence type="ECO:0000313" key="4">
    <source>
        <dbReference type="Proteomes" id="UP001433268"/>
    </source>
</evidence>
<dbReference type="Gene3D" id="3.30.40.10">
    <property type="entry name" value="Zinc/RING finger domain, C3HC4 (zinc finger)"/>
    <property type="match status" value="1"/>
</dbReference>
<dbReference type="SUPFAM" id="SSF57850">
    <property type="entry name" value="RING/U-box"/>
    <property type="match status" value="1"/>
</dbReference>
<sequence length="384" mass="43811">MSSSNSPPAGTEVIETCWIQDVAAYMGKAGQSGEPVLSCTCVICQDSILDISTCVGDMIKEELAAARPVDSKEAFYKKYNLEHSVFLRCGHILGHSCFEQYAEAAPILCPICRENNYCDGCGLVQIALTSNFIVPWPLSIDGHDPYQYFMSHVPRTKAEIAPGTKLFCEDCLKKQVIRGWAKLALLCPTCPACDAARVGEGAAEKYPEDHRLWRRGKIDRWIRQQLCALSELVLPSRADLRERDHEAQLFMEQQLARRRDNWVDNYMYNEDLVGPLRRILFWPCEQDRERGDEEAEDEEEDETGPLSQADFYALDRAMRQILADRLQGSYEPALMWFRGDDRFEWNRAAEAGPKDPSPRRQMFAEITGTETFIQALFFVNPLWQ</sequence>
<dbReference type="PROSITE" id="PS50089">
    <property type="entry name" value="ZF_RING_2"/>
    <property type="match status" value="1"/>
</dbReference>
<dbReference type="Proteomes" id="UP001433268">
    <property type="component" value="Unassembled WGS sequence"/>
</dbReference>
<dbReference type="InterPro" id="IPR013083">
    <property type="entry name" value="Znf_RING/FYVE/PHD"/>
</dbReference>
<dbReference type="InterPro" id="IPR001841">
    <property type="entry name" value="Znf_RING"/>
</dbReference>
<dbReference type="GeneID" id="92051725"/>
<keyword evidence="1" id="KW-0863">Zinc-finger</keyword>
<accession>A0ABR1UWP2</accession>
<dbReference type="RefSeq" id="XP_066660853.1">
    <property type="nucleotide sequence ID" value="XM_066818665.1"/>
</dbReference>
<evidence type="ECO:0000259" key="2">
    <source>
        <dbReference type="PROSITE" id="PS50089"/>
    </source>
</evidence>
<protein>
    <recommendedName>
        <fullName evidence="2">RING-type domain-containing protein</fullName>
    </recommendedName>
</protein>
<keyword evidence="1" id="KW-0862">Zinc</keyword>
<evidence type="ECO:0000313" key="3">
    <source>
        <dbReference type="EMBL" id="KAK8062254.1"/>
    </source>
</evidence>
<name>A0ABR1UWP2_9PEZI</name>
<feature type="domain" description="RING-type" evidence="2">
    <location>
        <begin position="41"/>
        <end position="113"/>
    </location>
</feature>
<keyword evidence="1" id="KW-0479">Metal-binding</keyword>
<organism evidence="3 4">
    <name type="scientific">Apiospora hydei</name>
    <dbReference type="NCBI Taxonomy" id="1337664"/>
    <lineage>
        <taxon>Eukaryota</taxon>
        <taxon>Fungi</taxon>
        <taxon>Dikarya</taxon>
        <taxon>Ascomycota</taxon>
        <taxon>Pezizomycotina</taxon>
        <taxon>Sordariomycetes</taxon>
        <taxon>Xylariomycetidae</taxon>
        <taxon>Amphisphaeriales</taxon>
        <taxon>Apiosporaceae</taxon>
        <taxon>Apiospora</taxon>
    </lineage>
</organism>